<organism evidence="2 3">
    <name type="scientific">Neoarthrinium moseri</name>
    <dbReference type="NCBI Taxonomy" id="1658444"/>
    <lineage>
        <taxon>Eukaryota</taxon>
        <taxon>Fungi</taxon>
        <taxon>Dikarya</taxon>
        <taxon>Ascomycota</taxon>
        <taxon>Pezizomycotina</taxon>
        <taxon>Sordariomycetes</taxon>
        <taxon>Xylariomycetidae</taxon>
        <taxon>Amphisphaeriales</taxon>
        <taxon>Apiosporaceae</taxon>
        <taxon>Neoarthrinium</taxon>
    </lineage>
</organism>
<dbReference type="InterPro" id="IPR048519">
    <property type="entry name" value="Gfd2/YDR514C-like_C"/>
</dbReference>
<keyword evidence="3" id="KW-1185">Reference proteome</keyword>
<dbReference type="AlphaFoldDB" id="A0A9P9WQD0"/>
<dbReference type="Pfam" id="PF21762">
    <property type="entry name" value="DEDDh_C"/>
    <property type="match status" value="1"/>
</dbReference>
<comment type="caution">
    <text evidence="2">The sequence shown here is derived from an EMBL/GenBank/DDBJ whole genome shotgun (WGS) entry which is preliminary data.</text>
</comment>
<protein>
    <recommendedName>
        <fullName evidence="1">Gfd2/YDR514C-like C-terminal domain-containing protein</fullName>
    </recommendedName>
</protein>
<reference evidence="2" key="1">
    <citation type="submission" date="2021-03" db="EMBL/GenBank/DDBJ databases">
        <title>Revisited historic fungal species revealed as producer of novel bioactive compounds through whole genome sequencing and comparative genomics.</title>
        <authorList>
            <person name="Vignolle G.A."/>
            <person name="Hochenegger N."/>
            <person name="Mach R.L."/>
            <person name="Mach-Aigner A.R."/>
            <person name="Javad Rahimi M."/>
            <person name="Salim K.A."/>
            <person name="Chan C.M."/>
            <person name="Lim L.B.L."/>
            <person name="Cai F."/>
            <person name="Druzhinina I.S."/>
            <person name="U'Ren J.M."/>
            <person name="Derntl C."/>
        </authorList>
    </citation>
    <scope>NUCLEOTIDE SEQUENCE</scope>
    <source>
        <strain evidence="2">TUCIM 5799</strain>
    </source>
</reference>
<evidence type="ECO:0000313" key="3">
    <source>
        <dbReference type="Proteomes" id="UP000829685"/>
    </source>
</evidence>
<evidence type="ECO:0000259" key="1">
    <source>
        <dbReference type="Pfam" id="PF21762"/>
    </source>
</evidence>
<dbReference type="EMBL" id="JAFIMR010000009">
    <property type="protein sequence ID" value="KAI1874634.1"/>
    <property type="molecule type" value="Genomic_DNA"/>
</dbReference>
<proteinExistence type="predicted"/>
<name>A0A9P9WQD0_9PEZI</name>
<evidence type="ECO:0000313" key="2">
    <source>
        <dbReference type="EMBL" id="KAI1874634.1"/>
    </source>
</evidence>
<sequence length="408" mass="45743">MSLDAFAAKAEAAPGSPGNLRGPVPVWALAFVGLGFFDREPNGEPRVTTDGTKPVYYPPENRPEHFNEVMPVFPSCVPSLQDVFLRDTDVTRAPVVVFLSFEALCQSHEGDQLVISEMGLTFLDLDLLAQQQGKSHPGRRGENLQSIMRSQHYIVKQFMGHHTGKGGQDATCHDPTHISRLWLYAFGKSQYIDADQIRYRLDKTFTRASQLHLTKKQVQNGEIRDVIVAGYDAQIVEGVLAHFQCDFYRQRVFYQIWDIKSSPLLTNVLPAGIQLGLCDLAQHIGLQTTVNNFNVTRNSGNDSALAGSIFLALLFLSREEVKILGKGKGLFHIRRPRYVEYALARLNYPGIAPADGGRRIAFTHYQHPHSEPRVGRVPGDIKEEVGTKEEVGIKREIEIKKECEDDNY</sequence>
<accession>A0A9P9WQD0</accession>
<feature type="domain" description="Gfd2/YDR514C-like C-terminal" evidence="1">
    <location>
        <begin position="106"/>
        <end position="304"/>
    </location>
</feature>
<dbReference type="OrthoDB" id="5082432at2759"/>
<dbReference type="Proteomes" id="UP000829685">
    <property type="component" value="Unassembled WGS sequence"/>
</dbReference>
<gene>
    <name evidence="2" type="ORF">JX265_004842</name>
</gene>